<dbReference type="Proteomes" id="UP001230328">
    <property type="component" value="Unassembled WGS sequence"/>
</dbReference>
<evidence type="ECO:0000256" key="2">
    <source>
        <dbReference type="SAM" id="Phobius"/>
    </source>
</evidence>
<dbReference type="InterPro" id="IPR011990">
    <property type="entry name" value="TPR-like_helical_dom_sf"/>
</dbReference>
<evidence type="ECO:0000313" key="4">
    <source>
        <dbReference type="Proteomes" id="UP001230328"/>
    </source>
</evidence>
<keyword evidence="4" id="KW-1185">Reference proteome</keyword>
<feature type="region of interest" description="Disordered" evidence="1">
    <location>
        <begin position="94"/>
        <end position="128"/>
    </location>
</feature>
<keyword evidence="2" id="KW-0472">Membrane</keyword>
<dbReference type="InterPro" id="IPR053137">
    <property type="entry name" value="NLR-like"/>
</dbReference>
<dbReference type="PANTHER" id="PTHR46082:SF6">
    <property type="entry name" value="AAA+ ATPASE DOMAIN-CONTAINING PROTEIN-RELATED"/>
    <property type="match status" value="1"/>
</dbReference>
<proteinExistence type="predicted"/>
<organism evidence="3 4">
    <name type="scientific">Streptomyces umbrinus</name>
    <dbReference type="NCBI Taxonomy" id="67370"/>
    <lineage>
        <taxon>Bacteria</taxon>
        <taxon>Bacillati</taxon>
        <taxon>Actinomycetota</taxon>
        <taxon>Actinomycetes</taxon>
        <taxon>Kitasatosporales</taxon>
        <taxon>Streptomycetaceae</taxon>
        <taxon>Streptomyces</taxon>
        <taxon>Streptomyces phaeochromogenes group</taxon>
    </lineage>
</organism>
<sequence length="733" mass="80164">MVSARMVTRLGEGQQLPRGWLVYSAAVVCGAVAAGLSNIWLPSAFAASIGVAVVAVSGRMADQLLPEIARATTLRASWPEHLLNARHQGLPRVRDFSDPTVLGVHPVGPSPRSDDPDGQPPYIERDSDQSLRDHVIRGGFILLIGESTAGKTRSAYEATRIALPEYFLVRPLTRASIPAALQAVQAHKRCVVWLDDLENYLGPDGLTEAAVRRMTGEPERSTVLVATMRAEEHRRYNAREGSRLTGADRDLWRAERSVVQLAVPIRIERHWTLDECARGQAHAGDPRIASALTACDRFGLAEILAAGPELLDAWRDAWSPGANPRGAALVTAAVDCRGMGLRRHLPLSWLEELHQPYLDARGGARLKPESFENALEWACQATHATTSLLIGDVTLGYTVFDYLLDSPRKAAIPDHLWNFVMPRVTAIEAYNLGLTAHRDSRFNHAEQALRRAVSEEIPGADFALAVTLGDAGQQRAAVSALRVILAHRREIGSTTLSEVFAVRHQIAYFIGESGDQAEAASQFEILARETEAILGHHHVDTLSARRQHAHFTGEAGKHADAVRLLKPLLVDHIRLLGRDHPHTLATRRSIAWFTGLGGDVQAATTQLGELLHDASLALGKDEPHVLAIRGALAHFTGRAGRPEEAAQVLDSLRRDRERLLGPLHPHTLVTRQQLALFTAQAGLWSDAVGQLERVVSDMHQVLDVSHTHRRSAEKALERLKRGGPVWPQGGGWA</sequence>
<keyword evidence="2" id="KW-0812">Transmembrane</keyword>
<evidence type="ECO:0000313" key="3">
    <source>
        <dbReference type="EMBL" id="MDQ1023234.1"/>
    </source>
</evidence>
<dbReference type="Gene3D" id="1.25.40.10">
    <property type="entry name" value="Tetratricopeptide repeat domain"/>
    <property type="match status" value="2"/>
</dbReference>
<feature type="transmembrane region" description="Helical" evidence="2">
    <location>
        <begin position="20"/>
        <end position="41"/>
    </location>
</feature>
<dbReference type="Pfam" id="PF13374">
    <property type="entry name" value="TPR_10"/>
    <property type="match status" value="1"/>
</dbReference>
<keyword evidence="2" id="KW-1133">Transmembrane helix</keyword>
<evidence type="ECO:0008006" key="5">
    <source>
        <dbReference type="Google" id="ProtNLM"/>
    </source>
</evidence>
<dbReference type="PANTHER" id="PTHR46082">
    <property type="entry name" value="ATP/GTP-BINDING PROTEIN-RELATED"/>
    <property type="match status" value="1"/>
</dbReference>
<protein>
    <recommendedName>
        <fullName evidence="5">Tetratricopeptide repeat protein</fullName>
    </recommendedName>
</protein>
<gene>
    <name evidence="3" type="ORF">QF035_000816</name>
</gene>
<evidence type="ECO:0000256" key="1">
    <source>
        <dbReference type="SAM" id="MobiDB-lite"/>
    </source>
</evidence>
<reference evidence="3 4" key="1">
    <citation type="submission" date="2023-07" db="EMBL/GenBank/DDBJ databases">
        <title>Comparative genomics of wheat-associated soil bacteria to identify genetic determinants of phenazine resistance.</title>
        <authorList>
            <person name="Mouncey N."/>
        </authorList>
    </citation>
    <scope>NUCLEOTIDE SEQUENCE [LARGE SCALE GENOMIC DNA]</scope>
    <source>
        <strain evidence="3 4">V2I4</strain>
    </source>
</reference>
<name>A0ABU0SI53_9ACTN</name>
<comment type="caution">
    <text evidence="3">The sequence shown here is derived from an EMBL/GenBank/DDBJ whole genome shotgun (WGS) entry which is preliminary data.</text>
</comment>
<accession>A0ABU0SI53</accession>
<dbReference type="EMBL" id="JAUSZI010000002">
    <property type="protein sequence ID" value="MDQ1023234.1"/>
    <property type="molecule type" value="Genomic_DNA"/>
</dbReference>